<keyword evidence="3" id="KW-1185">Reference proteome</keyword>
<evidence type="ECO:0000313" key="3">
    <source>
        <dbReference type="Proteomes" id="UP000828390"/>
    </source>
</evidence>
<dbReference type="EMBL" id="JAIWYP010000010">
    <property type="protein sequence ID" value="KAH3746362.1"/>
    <property type="molecule type" value="Genomic_DNA"/>
</dbReference>
<name>A0A9D4DDX4_DREPO</name>
<reference evidence="2" key="2">
    <citation type="submission" date="2020-11" db="EMBL/GenBank/DDBJ databases">
        <authorList>
            <person name="McCartney M.A."/>
            <person name="Auch B."/>
            <person name="Kono T."/>
            <person name="Mallez S."/>
            <person name="Becker A."/>
            <person name="Gohl D.M."/>
            <person name="Silverstein K.A.T."/>
            <person name="Koren S."/>
            <person name="Bechman K.B."/>
            <person name="Herman A."/>
            <person name="Abrahante J.E."/>
            <person name="Garbe J."/>
        </authorList>
    </citation>
    <scope>NUCLEOTIDE SEQUENCE</scope>
    <source>
        <strain evidence="2">Duluth1</strain>
        <tissue evidence="2">Whole animal</tissue>
    </source>
</reference>
<accession>A0A9D4DDX4</accession>
<feature type="compositionally biased region" description="Basic residues" evidence="1">
    <location>
        <begin position="12"/>
        <end position="22"/>
    </location>
</feature>
<evidence type="ECO:0000256" key="1">
    <source>
        <dbReference type="SAM" id="MobiDB-lite"/>
    </source>
</evidence>
<gene>
    <name evidence="2" type="ORF">DPMN_180769</name>
</gene>
<comment type="caution">
    <text evidence="2">The sequence shown here is derived from an EMBL/GenBank/DDBJ whole genome shotgun (WGS) entry which is preliminary data.</text>
</comment>
<proteinExistence type="predicted"/>
<organism evidence="2 3">
    <name type="scientific">Dreissena polymorpha</name>
    <name type="common">Zebra mussel</name>
    <name type="synonym">Mytilus polymorpha</name>
    <dbReference type="NCBI Taxonomy" id="45954"/>
    <lineage>
        <taxon>Eukaryota</taxon>
        <taxon>Metazoa</taxon>
        <taxon>Spiralia</taxon>
        <taxon>Lophotrochozoa</taxon>
        <taxon>Mollusca</taxon>
        <taxon>Bivalvia</taxon>
        <taxon>Autobranchia</taxon>
        <taxon>Heteroconchia</taxon>
        <taxon>Euheterodonta</taxon>
        <taxon>Imparidentia</taxon>
        <taxon>Neoheterodontei</taxon>
        <taxon>Myida</taxon>
        <taxon>Dreissenoidea</taxon>
        <taxon>Dreissenidae</taxon>
        <taxon>Dreissena</taxon>
    </lineage>
</organism>
<protein>
    <submittedName>
        <fullName evidence="2">Uncharacterized protein</fullName>
    </submittedName>
</protein>
<dbReference type="Proteomes" id="UP000828390">
    <property type="component" value="Unassembled WGS sequence"/>
</dbReference>
<dbReference type="AlphaFoldDB" id="A0A9D4DDX4"/>
<reference evidence="2" key="1">
    <citation type="journal article" date="2019" name="bioRxiv">
        <title>The Genome of the Zebra Mussel, Dreissena polymorpha: A Resource for Invasive Species Research.</title>
        <authorList>
            <person name="McCartney M.A."/>
            <person name="Auch B."/>
            <person name="Kono T."/>
            <person name="Mallez S."/>
            <person name="Zhang Y."/>
            <person name="Obille A."/>
            <person name="Becker A."/>
            <person name="Abrahante J.E."/>
            <person name="Garbe J."/>
            <person name="Badalamenti J.P."/>
            <person name="Herman A."/>
            <person name="Mangelson H."/>
            <person name="Liachko I."/>
            <person name="Sullivan S."/>
            <person name="Sone E.D."/>
            <person name="Koren S."/>
            <person name="Silverstein K.A.T."/>
            <person name="Beckman K.B."/>
            <person name="Gohl D.M."/>
        </authorList>
    </citation>
    <scope>NUCLEOTIDE SEQUENCE</scope>
    <source>
        <strain evidence="2">Duluth1</strain>
        <tissue evidence="2">Whole animal</tissue>
    </source>
</reference>
<feature type="region of interest" description="Disordered" evidence="1">
    <location>
        <begin position="1"/>
        <end position="51"/>
    </location>
</feature>
<evidence type="ECO:0000313" key="2">
    <source>
        <dbReference type="EMBL" id="KAH3746362.1"/>
    </source>
</evidence>
<feature type="compositionally biased region" description="Low complexity" evidence="1">
    <location>
        <begin position="29"/>
        <end position="43"/>
    </location>
</feature>
<sequence length="51" mass="5382">MSGGIAVTCKVSARRSRSRTCRRPGTPETPGRTSASASTPTTRYCPEPTPT</sequence>